<dbReference type="AlphaFoldDB" id="A0A328VN53"/>
<name>A0A328VN53_9CHLR</name>
<evidence type="ECO:0000259" key="3">
    <source>
        <dbReference type="Pfam" id="PF07859"/>
    </source>
</evidence>
<proteinExistence type="inferred from homology"/>
<dbReference type="InterPro" id="IPR050300">
    <property type="entry name" value="GDXG_lipolytic_enzyme"/>
</dbReference>
<dbReference type="Pfam" id="PF07859">
    <property type="entry name" value="Abhydrolase_3"/>
    <property type="match status" value="1"/>
</dbReference>
<dbReference type="FunFam" id="3.40.50.1820:FF:000089">
    <property type="entry name" value="Alpha/beta hydrolase"/>
    <property type="match status" value="1"/>
</dbReference>
<dbReference type="Proteomes" id="UP000248706">
    <property type="component" value="Unassembled WGS sequence"/>
</dbReference>
<dbReference type="InterPro" id="IPR013094">
    <property type="entry name" value="AB_hydrolase_3"/>
</dbReference>
<protein>
    <recommendedName>
        <fullName evidence="3">Alpha/beta hydrolase fold-3 domain-containing protein</fullName>
    </recommendedName>
</protein>
<evidence type="ECO:0000256" key="2">
    <source>
        <dbReference type="ARBA" id="ARBA00022801"/>
    </source>
</evidence>
<accession>A0A328VN53</accession>
<dbReference type="PANTHER" id="PTHR48081">
    <property type="entry name" value="AB HYDROLASE SUPERFAMILY PROTEIN C4A8.06C"/>
    <property type="match status" value="1"/>
</dbReference>
<dbReference type="GO" id="GO:0016787">
    <property type="term" value="F:hydrolase activity"/>
    <property type="evidence" value="ECO:0007669"/>
    <property type="project" value="UniProtKB-KW"/>
</dbReference>
<dbReference type="InterPro" id="IPR002168">
    <property type="entry name" value="Lipase_GDXG_HIS_AS"/>
</dbReference>
<dbReference type="RefSeq" id="WP_112430243.1">
    <property type="nucleotide sequence ID" value="NZ_MCIF01000002.1"/>
</dbReference>
<sequence length="320" mass="34386">MPLDPNLRVYLDGLAAMNVPPISALNPQVAREAIAAQLATAQVKEPVARVEDRCIPGPAGEIPIRVYTPAGAGPFPLLVFFHGGGWVICNLDTHDGLCRSLTNGAGCVVVSVDYRLAPEHKFPAAPEDCYAATRWVAEHAAELNGDAQRLAVGGDSAGGNLAAVVTHLARERGGPPLVFQLLLYPATDFTADTASRRENAQGYSLTLDDMLWFANHYLNSPEEARDPRVSPMLREDLSGLPPALVITAEYDPLRDEGELYGERLRQAGVAVTIHRYEGMIHGFLTPPIPLQQTQEAIVECCQALRRAFGSEAATQTSASA</sequence>
<dbReference type="PANTHER" id="PTHR48081:SF8">
    <property type="entry name" value="ALPHA_BETA HYDROLASE FOLD-3 DOMAIN-CONTAINING PROTEIN-RELATED"/>
    <property type="match status" value="1"/>
</dbReference>
<feature type="domain" description="Alpha/beta hydrolase fold-3" evidence="3">
    <location>
        <begin position="78"/>
        <end position="284"/>
    </location>
</feature>
<dbReference type="InterPro" id="IPR029058">
    <property type="entry name" value="AB_hydrolase_fold"/>
</dbReference>
<dbReference type="EMBL" id="MCIF01000002">
    <property type="protein sequence ID" value="RAQ96564.1"/>
    <property type="molecule type" value="Genomic_DNA"/>
</dbReference>
<organism evidence="4 5">
    <name type="scientific">Thermogemmatispora tikiterensis</name>
    <dbReference type="NCBI Taxonomy" id="1825093"/>
    <lineage>
        <taxon>Bacteria</taxon>
        <taxon>Bacillati</taxon>
        <taxon>Chloroflexota</taxon>
        <taxon>Ktedonobacteria</taxon>
        <taxon>Thermogemmatisporales</taxon>
        <taxon>Thermogemmatisporaceae</taxon>
        <taxon>Thermogemmatispora</taxon>
    </lineage>
</organism>
<reference evidence="4 5" key="1">
    <citation type="submission" date="2016-08" db="EMBL/GenBank/DDBJ databases">
        <title>Analysis of Carbohydrate Active Enzymes in Thermogemmatispora T81 Reveals Carbohydrate Degradation Ability.</title>
        <authorList>
            <person name="Tomazini A."/>
            <person name="Lal S."/>
            <person name="Stott M."/>
            <person name="Henrissat B."/>
            <person name="Polikarpov I."/>
            <person name="Sparling R."/>
            <person name="Levin D.B."/>
        </authorList>
    </citation>
    <scope>NUCLEOTIDE SEQUENCE [LARGE SCALE GENOMIC DNA]</scope>
    <source>
        <strain evidence="4 5">T81</strain>
    </source>
</reference>
<dbReference type="OrthoDB" id="9815425at2"/>
<keyword evidence="5" id="KW-1185">Reference proteome</keyword>
<keyword evidence="2" id="KW-0378">Hydrolase</keyword>
<dbReference type="SUPFAM" id="SSF53474">
    <property type="entry name" value="alpha/beta-Hydrolases"/>
    <property type="match status" value="1"/>
</dbReference>
<evidence type="ECO:0000313" key="5">
    <source>
        <dbReference type="Proteomes" id="UP000248706"/>
    </source>
</evidence>
<dbReference type="Gene3D" id="3.40.50.1820">
    <property type="entry name" value="alpha/beta hydrolase"/>
    <property type="match status" value="1"/>
</dbReference>
<dbReference type="PROSITE" id="PS01173">
    <property type="entry name" value="LIPASE_GDXG_HIS"/>
    <property type="match status" value="1"/>
</dbReference>
<evidence type="ECO:0000256" key="1">
    <source>
        <dbReference type="ARBA" id="ARBA00010515"/>
    </source>
</evidence>
<comment type="similarity">
    <text evidence="1">Belongs to the 'GDXG' lipolytic enzyme family.</text>
</comment>
<evidence type="ECO:0000313" key="4">
    <source>
        <dbReference type="EMBL" id="RAQ96564.1"/>
    </source>
</evidence>
<comment type="caution">
    <text evidence="4">The sequence shown here is derived from an EMBL/GenBank/DDBJ whole genome shotgun (WGS) entry which is preliminary data.</text>
</comment>
<gene>
    <name evidence="4" type="ORF">A4R35_13540</name>
</gene>